<sequence length="62" mass="6774">MQSISNDHQYASPSLITKAAPVPASCSSPVRHASCHYVHVYSRMAPEPQKMGAPRYNVFLSA</sequence>
<dbReference type="HOGENOM" id="CLU_2904489_0_0_1"/>
<dbReference type="InParanoid" id="A0A067PSH7"/>
<dbReference type="Proteomes" id="UP000027265">
    <property type="component" value="Unassembled WGS sequence"/>
</dbReference>
<reference evidence="2" key="1">
    <citation type="journal article" date="2014" name="Proc. Natl. Acad. Sci. U.S.A.">
        <title>Extensive sampling of basidiomycete genomes demonstrates inadequacy of the white-rot/brown-rot paradigm for wood decay fungi.</title>
        <authorList>
            <person name="Riley R."/>
            <person name="Salamov A.A."/>
            <person name="Brown D.W."/>
            <person name="Nagy L.G."/>
            <person name="Floudas D."/>
            <person name="Held B.W."/>
            <person name="Levasseur A."/>
            <person name="Lombard V."/>
            <person name="Morin E."/>
            <person name="Otillar R."/>
            <person name="Lindquist E.A."/>
            <person name="Sun H."/>
            <person name="LaButti K.M."/>
            <person name="Schmutz J."/>
            <person name="Jabbour D."/>
            <person name="Luo H."/>
            <person name="Baker S.E."/>
            <person name="Pisabarro A.G."/>
            <person name="Walton J.D."/>
            <person name="Blanchette R.A."/>
            <person name="Henrissat B."/>
            <person name="Martin F."/>
            <person name="Cullen D."/>
            <person name="Hibbett D.S."/>
            <person name="Grigoriev I.V."/>
        </authorList>
    </citation>
    <scope>NUCLEOTIDE SEQUENCE [LARGE SCALE GENOMIC DNA]</scope>
    <source>
        <strain evidence="2">MUCL 33604</strain>
    </source>
</reference>
<dbReference type="EMBL" id="KL197719">
    <property type="protein sequence ID" value="KDQ57773.1"/>
    <property type="molecule type" value="Genomic_DNA"/>
</dbReference>
<gene>
    <name evidence="1" type="ORF">JAAARDRAFT_58357</name>
</gene>
<organism evidence="1 2">
    <name type="scientific">Jaapia argillacea MUCL 33604</name>
    <dbReference type="NCBI Taxonomy" id="933084"/>
    <lineage>
        <taxon>Eukaryota</taxon>
        <taxon>Fungi</taxon>
        <taxon>Dikarya</taxon>
        <taxon>Basidiomycota</taxon>
        <taxon>Agaricomycotina</taxon>
        <taxon>Agaricomycetes</taxon>
        <taxon>Agaricomycetidae</taxon>
        <taxon>Jaapiales</taxon>
        <taxon>Jaapiaceae</taxon>
        <taxon>Jaapia</taxon>
    </lineage>
</organism>
<protein>
    <submittedName>
        <fullName evidence="1">Uncharacterized protein</fullName>
    </submittedName>
</protein>
<proteinExistence type="predicted"/>
<evidence type="ECO:0000313" key="1">
    <source>
        <dbReference type="EMBL" id="KDQ57773.1"/>
    </source>
</evidence>
<keyword evidence="2" id="KW-1185">Reference proteome</keyword>
<name>A0A067PSH7_9AGAM</name>
<accession>A0A067PSH7</accession>
<dbReference type="AlphaFoldDB" id="A0A067PSH7"/>
<evidence type="ECO:0000313" key="2">
    <source>
        <dbReference type="Proteomes" id="UP000027265"/>
    </source>
</evidence>